<feature type="transmembrane region" description="Helical" evidence="2">
    <location>
        <begin position="203"/>
        <end position="222"/>
    </location>
</feature>
<feature type="transmembrane region" description="Helical" evidence="2">
    <location>
        <begin position="26"/>
        <end position="49"/>
    </location>
</feature>
<dbReference type="PANTHER" id="PTHR11328:SF24">
    <property type="entry name" value="MAJOR FACILITATOR SUPERFAMILY (MFS) PROFILE DOMAIN-CONTAINING PROTEIN"/>
    <property type="match status" value="1"/>
</dbReference>
<protein>
    <recommendedName>
        <fullName evidence="5">Sugar transporter</fullName>
    </recommendedName>
</protein>
<feature type="transmembrane region" description="Helical" evidence="2">
    <location>
        <begin position="118"/>
        <end position="139"/>
    </location>
</feature>
<accession>A0A2Z3HVL0</accession>
<feature type="transmembrane region" description="Helical" evidence="2">
    <location>
        <begin position="354"/>
        <end position="376"/>
    </location>
</feature>
<dbReference type="SUPFAM" id="SSF103473">
    <property type="entry name" value="MFS general substrate transporter"/>
    <property type="match status" value="1"/>
</dbReference>
<feature type="transmembrane region" description="Helical" evidence="2">
    <location>
        <begin position="292"/>
        <end position="314"/>
    </location>
</feature>
<evidence type="ECO:0000256" key="2">
    <source>
        <dbReference type="SAM" id="Phobius"/>
    </source>
</evidence>
<feature type="transmembrane region" description="Helical" evidence="2">
    <location>
        <begin position="95"/>
        <end position="112"/>
    </location>
</feature>
<organism evidence="3 4">
    <name type="scientific">Phenylobacterium parvum</name>
    <dbReference type="NCBI Taxonomy" id="2201350"/>
    <lineage>
        <taxon>Bacteria</taxon>
        <taxon>Pseudomonadati</taxon>
        <taxon>Pseudomonadota</taxon>
        <taxon>Alphaproteobacteria</taxon>
        <taxon>Caulobacterales</taxon>
        <taxon>Caulobacteraceae</taxon>
        <taxon>Phenylobacterium</taxon>
    </lineage>
</organism>
<dbReference type="RefSeq" id="WP_110450812.1">
    <property type="nucleotide sequence ID" value="NZ_CP029479.1"/>
</dbReference>
<feature type="transmembrane region" description="Helical" evidence="2">
    <location>
        <begin position="447"/>
        <end position="466"/>
    </location>
</feature>
<keyword evidence="2" id="KW-1133">Transmembrane helix</keyword>
<dbReference type="InterPro" id="IPR039672">
    <property type="entry name" value="MFS_2"/>
</dbReference>
<comment type="similarity">
    <text evidence="1">Belongs to the sodium:galactoside symporter (TC 2.A.2) family.</text>
</comment>
<dbReference type="GO" id="GO:0005886">
    <property type="term" value="C:plasma membrane"/>
    <property type="evidence" value="ECO:0007669"/>
    <property type="project" value="TreeGrafter"/>
</dbReference>
<dbReference type="InterPro" id="IPR036259">
    <property type="entry name" value="MFS_trans_sf"/>
</dbReference>
<evidence type="ECO:0000313" key="3">
    <source>
        <dbReference type="EMBL" id="AWM78246.1"/>
    </source>
</evidence>
<feature type="transmembrane region" description="Helical" evidence="2">
    <location>
        <begin position="160"/>
        <end position="183"/>
    </location>
</feature>
<dbReference type="Gene3D" id="1.20.1250.20">
    <property type="entry name" value="MFS general substrate transporter like domains"/>
    <property type="match status" value="2"/>
</dbReference>
<gene>
    <name evidence="3" type="ORF">HYN04_11085</name>
</gene>
<dbReference type="GO" id="GO:0008643">
    <property type="term" value="P:carbohydrate transport"/>
    <property type="evidence" value="ECO:0007669"/>
    <property type="project" value="InterPro"/>
</dbReference>
<dbReference type="GO" id="GO:0015293">
    <property type="term" value="F:symporter activity"/>
    <property type="evidence" value="ECO:0007669"/>
    <property type="project" value="InterPro"/>
</dbReference>
<keyword evidence="2" id="KW-0812">Transmembrane</keyword>
<evidence type="ECO:0008006" key="5">
    <source>
        <dbReference type="Google" id="ProtNLM"/>
    </source>
</evidence>
<evidence type="ECO:0000313" key="4">
    <source>
        <dbReference type="Proteomes" id="UP000247763"/>
    </source>
</evidence>
<reference evidence="4" key="1">
    <citation type="submission" date="2018-05" db="EMBL/GenBank/DDBJ databases">
        <title>Genome sequencing of Phenylobacterium sp. HYN0004.</title>
        <authorList>
            <person name="Yi H."/>
            <person name="Baek C."/>
        </authorList>
    </citation>
    <scope>NUCLEOTIDE SEQUENCE [LARGE SCALE GENOMIC DNA]</scope>
    <source>
        <strain evidence="4">HYN0004</strain>
    </source>
</reference>
<feature type="transmembrane region" description="Helical" evidence="2">
    <location>
        <begin position="256"/>
        <end position="280"/>
    </location>
</feature>
<keyword evidence="4" id="KW-1185">Reference proteome</keyword>
<dbReference type="Pfam" id="PF13347">
    <property type="entry name" value="MFS_2"/>
    <property type="match status" value="1"/>
</dbReference>
<dbReference type="OrthoDB" id="9764596at2"/>
<sequence>MTVQDVGEDQEPLGSYRRGLPFQTKAFFGIGSVANGAYGALAGLTMFFYSQVVGVPPHIASLAISAVIFIDGFWDPLIGHGSDQFRSRIGRRHPFIYLALLLIPVALFLRWHPPGWEASAMFWYILGTGLFLNLAWSLYEVPSGALAPELAPDYHDRTVLLGYRWMLGSLGTALATVLIYGIFLKKTPEHPVGQLNADGYGPLSLAITLIFLAAGLTMALGTQKKAAGFHQRAHEPGRTFKDDWRDALVTLTNRNFLVALMAQVIAGLAFGIAAGLTLYFQTYLWELKAQDILVLTLLGIPGPIFGGIIAPRLARRFGKKKAAMGLFLTSVIFGHTPMFLKLIGVLQLNGTPALLWVLAAFTFVQTVSAIAGYILASSMIGDIVEEVQVRTGRRAEGLLTTADSLPSKIVNAIAALIPGLILTAVAFPTKAQPSEKTMELITQVAWLYLPTVIILFLASIASWSFYRLDEESHARNLETIAGDRS</sequence>
<proteinExistence type="inferred from homology"/>
<name>A0A2Z3HVL0_9CAUL</name>
<dbReference type="PANTHER" id="PTHR11328">
    <property type="entry name" value="MAJOR FACILITATOR SUPERFAMILY DOMAIN-CONTAINING PROTEIN"/>
    <property type="match status" value="1"/>
</dbReference>
<dbReference type="Proteomes" id="UP000247763">
    <property type="component" value="Chromosome"/>
</dbReference>
<feature type="transmembrane region" description="Helical" evidence="2">
    <location>
        <begin position="326"/>
        <end position="348"/>
    </location>
</feature>
<dbReference type="KEGG" id="phb:HYN04_11085"/>
<feature type="transmembrane region" description="Helical" evidence="2">
    <location>
        <begin position="55"/>
        <end position="74"/>
    </location>
</feature>
<keyword evidence="2" id="KW-0472">Membrane</keyword>
<dbReference type="AlphaFoldDB" id="A0A2Z3HVL0"/>
<feature type="transmembrane region" description="Helical" evidence="2">
    <location>
        <begin position="409"/>
        <end position="427"/>
    </location>
</feature>
<dbReference type="EMBL" id="CP029479">
    <property type="protein sequence ID" value="AWM78246.1"/>
    <property type="molecule type" value="Genomic_DNA"/>
</dbReference>
<evidence type="ECO:0000256" key="1">
    <source>
        <dbReference type="ARBA" id="ARBA00009617"/>
    </source>
</evidence>